<dbReference type="Pfam" id="PF20647">
    <property type="entry name" value="DUF6808"/>
    <property type="match status" value="1"/>
</dbReference>
<sequence>MKRKETTLLFVAALLLAVGLGFVGGRRSVTRPLLESVDTLVIRDTFVDYRPAPLSVTPLRVETVRLPLSGLAFARFADDTTSVGDTVFLQIRDTVEVEVPIVFSRYRGDNYDIGVSGFRTELEYVKVYPQTKIVTKGYSIEPKRWGFGVAVGPSVLVAPSGRVNAGLGVTGGFYLRL</sequence>
<proteinExistence type="predicted"/>
<feature type="domain" description="DUF6808" evidence="1">
    <location>
        <begin position="93"/>
        <end position="156"/>
    </location>
</feature>
<evidence type="ECO:0000313" key="2">
    <source>
        <dbReference type="EMBL" id="DAE27264.1"/>
    </source>
</evidence>
<name>A0A8S5R786_9VIRU</name>
<protein>
    <recommendedName>
        <fullName evidence="1">DUF6808 domain-containing protein</fullName>
    </recommendedName>
</protein>
<dbReference type="InterPro" id="IPR049214">
    <property type="entry name" value="DUF6808"/>
</dbReference>
<accession>A0A8S5R786</accession>
<dbReference type="EMBL" id="BK015833">
    <property type="protein sequence ID" value="DAE27264.1"/>
    <property type="molecule type" value="Genomic_DNA"/>
</dbReference>
<evidence type="ECO:0000259" key="1">
    <source>
        <dbReference type="Pfam" id="PF20647"/>
    </source>
</evidence>
<organism evidence="2">
    <name type="scientific">virus sp. ctee23</name>
    <dbReference type="NCBI Taxonomy" id="2826809"/>
    <lineage>
        <taxon>Viruses</taxon>
    </lineage>
</organism>
<reference evidence="2" key="1">
    <citation type="journal article" date="2021" name="Proc. Natl. Acad. Sci. U.S.A.">
        <title>A Catalog of Tens of Thousands of Viruses from Human Metagenomes Reveals Hidden Associations with Chronic Diseases.</title>
        <authorList>
            <person name="Tisza M.J."/>
            <person name="Buck C.B."/>
        </authorList>
    </citation>
    <scope>NUCLEOTIDE SEQUENCE</scope>
    <source>
        <strain evidence="2">Ctee23</strain>
    </source>
</reference>